<dbReference type="InterPro" id="IPR038437">
    <property type="entry name" value="GINS_Psf3_sf"/>
</dbReference>
<dbReference type="GO" id="GO:0000811">
    <property type="term" value="C:GINS complex"/>
    <property type="evidence" value="ECO:0007669"/>
    <property type="project" value="UniProtKB-UniRule"/>
</dbReference>
<dbReference type="PANTHER" id="PTHR22768:SF0">
    <property type="entry name" value="DNA REPLICATION COMPLEX GINS PROTEIN PSF3"/>
    <property type="match status" value="1"/>
</dbReference>
<dbReference type="GO" id="GO:1902975">
    <property type="term" value="P:mitotic DNA replication initiation"/>
    <property type="evidence" value="ECO:0007669"/>
    <property type="project" value="TreeGrafter"/>
</dbReference>
<dbReference type="CDD" id="cd21693">
    <property type="entry name" value="GINS_B_Psf3"/>
    <property type="match status" value="1"/>
</dbReference>
<protein>
    <recommendedName>
        <fullName evidence="1">DNA replication complex GINS protein PSF3</fullName>
    </recommendedName>
</protein>
<name>A0A8E0VNB6_9TREM</name>
<accession>A0A8E0VNB6</accession>
<feature type="non-terminal residue" evidence="2">
    <location>
        <position position="1"/>
    </location>
</feature>
<evidence type="ECO:0000313" key="3">
    <source>
        <dbReference type="Proteomes" id="UP000728185"/>
    </source>
</evidence>
<gene>
    <name evidence="2" type="ORF">FBUS_08182</name>
</gene>
<dbReference type="PANTHER" id="PTHR22768">
    <property type="entry name" value="DNA REPLICATION COMPLEX GINS PROTEIN PSF3"/>
    <property type="match status" value="1"/>
</dbReference>
<dbReference type="InterPro" id="IPR036224">
    <property type="entry name" value="GINS_bundle-like_dom_sf"/>
</dbReference>
<dbReference type="Proteomes" id="UP000728185">
    <property type="component" value="Unassembled WGS sequence"/>
</dbReference>
<keyword evidence="3" id="KW-1185">Reference proteome</keyword>
<dbReference type="CDD" id="cd11713">
    <property type="entry name" value="GINS_A_psf3"/>
    <property type="match status" value="1"/>
</dbReference>
<dbReference type="EMBL" id="LUCM01003759">
    <property type="protein sequence ID" value="KAA0195382.1"/>
    <property type="molecule type" value="Genomic_DNA"/>
</dbReference>
<comment type="function">
    <text evidence="1">The GINS complex plays an essential role in the initiation of DNA replication.</text>
</comment>
<dbReference type="SUPFAM" id="SSF160059">
    <property type="entry name" value="PriA/YqbF domain"/>
    <property type="match status" value="1"/>
</dbReference>
<organism evidence="2 3">
    <name type="scientific">Fasciolopsis buskii</name>
    <dbReference type="NCBI Taxonomy" id="27845"/>
    <lineage>
        <taxon>Eukaryota</taxon>
        <taxon>Metazoa</taxon>
        <taxon>Spiralia</taxon>
        <taxon>Lophotrochozoa</taxon>
        <taxon>Platyhelminthes</taxon>
        <taxon>Trematoda</taxon>
        <taxon>Digenea</taxon>
        <taxon>Plagiorchiida</taxon>
        <taxon>Echinostomata</taxon>
        <taxon>Echinostomatoidea</taxon>
        <taxon>Fasciolidae</taxon>
        <taxon>Fasciolopsis</taxon>
    </lineage>
</organism>
<sequence length="244" mass="27243">SSFVENDWTLSLSYAGSYLNLDDILATSERTSCRLRVYLPGLAPLLLSDTGVSNTGTQSTTCDDDEEPEDILDTVSSDIPAGTRLELPIWLAVALGSGRRQVLTVDLPFIYREAFSEVFDADPSVVDLRRKAPLFYLLLFSLMNFGPSKAGQAAATAARVFQARLRSVMDAALNASRHDTVSSTSRFDNLEMALFRIGQTDRQRLERWTARYHCKIEPNAFMRSICRNTQNKRPHLLAQSENQA</sequence>
<dbReference type="SUPFAM" id="SSF158573">
    <property type="entry name" value="GINS helical bundle-like"/>
    <property type="match status" value="1"/>
</dbReference>
<dbReference type="Gene3D" id="1.20.58.2050">
    <property type="match status" value="1"/>
</dbReference>
<comment type="subunit">
    <text evidence="1">Component of the GINS complex.</text>
</comment>
<evidence type="ECO:0000256" key="1">
    <source>
        <dbReference type="RuleBase" id="RU367161"/>
    </source>
</evidence>
<keyword evidence="1" id="KW-0539">Nucleus</keyword>
<comment type="similarity">
    <text evidence="1">Belongs to the GINS3/PSF3 family.</text>
</comment>
<keyword evidence="1" id="KW-0235">DNA replication</keyword>
<comment type="caution">
    <text evidence="2">The sequence shown here is derived from an EMBL/GenBank/DDBJ whole genome shotgun (WGS) entry which is preliminary data.</text>
</comment>
<evidence type="ECO:0000313" key="2">
    <source>
        <dbReference type="EMBL" id="KAA0195382.1"/>
    </source>
</evidence>
<reference evidence="2" key="1">
    <citation type="submission" date="2019-05" db="EMBL/GenBank/DDBJ databases">
        <title>Annotation for the trematode Fasciolopsis buski.</title>
        <authorList>
            <person name="Choi Y.-J."/>
        </authorList>
    </citation>
    <scope>NUCLEOTIDE SEQUENCE</scope>
    <source>
        <strain evidence="2">HT</strain>
        <tissue evidence="2">Whole worm</tissue>
    </source>
</reference>
<proteinExistence type="inferred from homology"/>
<comment type="subcellular location">
    <subcellularLocation>
        <location evidence="1">Nucleus</location>
    </subcellularLocation>
</comment>
<dbReference type="InterPro" id="IPR010492">
    <property type="entry name" value="GINS_Psf3"/>
</dbReference>
<dbReference type="AlphaFoldDB" id="A0A8E0VNB6"/>
<dbReference type="OrthoDB" id="10251744at2759"/>